<dbReference type="KEGG" id="clec:106666451"/>
<feature type="compositionally biased region" description="Basic and acidic residues" evidence="2">
    <location>
        <begin position="1"/>
        <end position="23"/>
    </location>
</feature>
<dbReference type="RefSeq" id="XP_024085488.1">
    <property type="nucleotide sequence ID" value="XM_024229720.1"/>
</dbReference>
<feature type="coiled-coil region" evidence="1">
    <location>
        <begin position="134"/>
        <end position="161"/>
    </location>
</feature>
<evidence type="ECO:0000256" key="1">
    <source>
        <dbReference type="SAM" id="Coils"/>
    </source>
</evidence>
<dbReference type="GO" id="GO:0032797">
    <property type="term" value="C:SMN complex"/>
    <property type="evidence" value="ECO:0007669"/>
    <property type="project" value="InterPro"/>
</dbReference>
<evidence type="ECO:0000313" key="3">
    <source>
        <dbReference type="EnsemblMetazoa" id="XP_024085489.1"/>
    </source>
</evidence>
<evidence type="ECO:0000256" key="2">
    <source>
        <dbReference type="SAM" id="MobiDB-lite"/>
    </source>
</evidence>
<feature type="coiled-coil region" evidence="1">
    <location>
        <begin position="35"/>
        <end position="69"/>
    </location>
</feature>
<keyword evidence="4" id="KW-1185">Reference proteome</keyword>
<dbReference type="RefSeq" id="XP_024085489.1">
    <property type="nucleotide sequence ID" value="XM_024229721.1"/>
</dbReference>
<dbReference type="EnsemblMetazoa" id="XM_024229720.1">
    <property type="protein sequence ID" value="XP_024085488.1"/>
    <property type="gene ID" value="LOC106666451"/>
</dbReference>
<dbReference type="PANTHER" id="PTHR16238:SF7">
    <property type="entry name" value="GEM-ASSOCIATED PROTEIN 8"/>
    <property type="match status" value="1"/>
</dbReference>
<reference evidence="3" key="1">
    <citation type="submission" date="2022-01" db="UniProtKB">
        <authorList>
            <consortium name="EnsemblMetazoa"/>
        </authorList>
    </citation>
    <scope>IDENTIFICATION</scope>
</reference>
<sequence>MKKRTKCDVKCKKNKSRGNDTHSRVKKYSSNTKRRMKFKRKLGRLQQKLQQKETLIKDLQSSMDRVKNHSGNQVAGAWFWHNYSIVMSNLRARTSAYQEYANEILSDHEERCEEEQDSDDDLVVSEEFMEFLEKNRQYRLARDKEKERKQLEEAKKGCSEDEGDDCKVPDVHLSELKRKKEIELLYGKHSAKIQGMETALQLTFNRHCDQSRPPYWPNLSFTFAFKHPLKLE</sequence>
<dbReference type="GeneID" id="106666451"/>
<feature type="region of interest" description="Disordered" evidence="2">
    <location>
        <begin position="1"/>
        <end position="31"/>
    </location>
</feature>
<organism evidence="3 4">
    <name type="scientific">Cimex lectularius</name>
    <name type="common">Bed bug</name>
    <name type="synonym">Acanthia lectularia</name>
    <dbReference type="NCBI Taxonomy" id="79782"/>
    <lineage>
        <taxon>Eukaryota</taxon>
        <taxon>Metazoa</taxon>
        <taxon>Ecdysozoa</taxon>
        <taxon>Arthropoda</taxon>
        <taxon>Hexapoda</taxon>
        <taxon>Insecta</taxon>
        <taxon>Pterygota</taxon>
        <taxon>Neoptera</taxon>
        <taxon>Paraneoptera</taxon>
        <taxon>Hemiptera</taxon>
        <taxon>Heteroptera</taxon>
        <taxon>Panheteroptera</taxon>
        <taxon>Cimicomorpha</taxon>
        <taxon>Cimicidae</taxon>
        <taxon>Cimex</taxon>
    </lineage>
</organism>
<dbReference type="InterPro" id="IPR034754">
    <property type="entry name" value="GEMIN8"/>
</dbReference>
<accession>A0A8I6SNT1</accession>
<protein>
    <submittedName>
        <fullName evidence="3">Uncharacterized protein</fullName>
    </submittedName>
</protein>
<evidence type="ECO:0000313" key="4">
    <source>
        <dbReference type="Proteomes" id="UP000494040"/>
    </source>
</evidence>
<dbReference type="OrthoDB" id="5989213at2759"/>
<keyword evidence="1" id="KW-0175">Coiled coil</keyword>
<proteinExistence type="predicted"/>
<dbReference type="AlphaFoldDB" id="A0A8I6SNT1"/>
<dbReference type="Proteomes" id="UP000494040">
    <property type="component" value="Unassembled WGS sequence"/>
</dbReference>
<dbReference type="Pfam" id="PF15348">
    <property type="entry name" value="GEMIN8"/>
    <property type="match status" value="1"/>
</dbReference>
<dbReference type="EnsemblMetazoa" id="XM_024229721.1">
    <property type="protein sequence ID" value="XP_024085489.1"/>
    <property type="gene ID" value="LOC106666451"/>
</dbReference>
<dbReference type="PANTHER" id="PTHR16238">
    <property type="entry name" value="GEM-ASSOCIATED PROTEIN 8"/>
    <property type="match status" value="1"/>
</dbReference>
<name>A0A8I6SNT1_CIMLE</name>
<dbReference type="GO" id="GO:0000387">
    <property type="term" value="P:spliceosomal snRNP assembly"/>
    <property type="evidence" value="ECO:0007669"/>
    <property type="project" value="InterPro"/>
</dbReference>